<name>M6K9C9_LEPIR</name>
<dbReference type="EMBL" id="AHMZ02000137">
    <property type="protein sequence ID" value="EMN28303.1"/>
    <property type="molecule type" value="Genomic_DNA"/>
</dbReference>
<protein>
    <submittedName>
        <fullName evidence="1">Uncharacterized protein</fullName>
    </submittedName>
</protein>
<comment type="caution">
    <text evidence="1">The sequence shown here is derived from an EMBL/GenBank/DDBJ whole genome shotgun (WGS) entry which is preliminary data.</text>
</comment>
<accession>M6K9C9</accession>
<evidence type="ECO:0000313" key="2">
    <source>
        <dbReference type="Proteomes" id="UP000012137"/>
    </source>
</evidence>
<proteinExistence type="predicted"/>
<dbReference type="AlphaFoldDB" id="M6K9C9"/>
<sequence length="91" mass="10557">MSLVSNVNGKKRKDRIKIAILKPIKSPIPACLRMDFIFPFFFFLVGRTSTHACIFFPIEIGSKENLFFRLVLKSLKERSVGRKRGRIDEIK</sequence>
<organism evidence="1 2">
    <name type="scientific">Leptospira interrogans serovar Pyrogenes str. L0374</name>
    <dbReference type="NCBI Taxonomy" id="1049928"/>
    <lineage>
        <taxon>Bacteria</taxon>
        <taxon>Pseudomonadati</taxon>
        <taxon>Spirochaetota</taxon>
        <taxon>Spirochaetia</taxon>
        <taxon>Leptospirales</taxon>
        <taxon>Leptospiraceae</taxon>
        <taxon>Leptospira</taxon>
    </lineage>
</organism>
<evidence type="ECO:0000313" key="1">
    <source>
        <dbReference type="EMBL" id="EMN28303.1"/>
    </source>
</evidence>
<gene>
    <name evidence="1" type="ORF">LEP1GSC083_1464</name>
</gene>
<dbReference type="Proteomes" id="UP000012137">
    <property type="component" value="Unassembled WGS sequence"/>
</dbReference>
<reference evidence="1 2" key="1">
    <citation type="submission" date="2013-01" db="EMBL/GenBank/DDBJ databases">
        <authorList>
            <person name="Harkins D.M."/>
            <person name="Durkin A.S."/>
            <person name="Brinkac L.M."/>
            <person name="Haft D.H."/>
            <person name="Selengut J.D."/>
            <person name="Sanka R."/>
            <person name="DePew J."/>
            <person name="Purushe J."/>
            <person name="Peacock S.J."/>
            <person name="Thaipadungpanit J."/>
            <person name="Wuthiekanun V.W."/>
            <person name="Day N.P."/>
            <person name="Vinetz J.M."/>
            <person name="Sutton G.G."/>
            <person name="Nierman W.C."/>
            <person name="Fouts D.E."/>
        </authorList>
    </citation>
    <scope>NUCLEOTIDE SEQUENCE [LARGE SCALE GENOMIC DNA]</scope>
    <source>
        <strain evidence="1 2">L0374</strain>
    </source>
</reference>